<keyword evidence="6" id="KW-1015">Disulfide bond</keyword>
<feature type="domain" description="Subtilisin inhibitor" evidence="9">
    <location>
        <begin position="34"/>
        <end position="114"/>
    </location>
</feature>
<gene>
    <name evidence="10" type="ORF">HNQ79_001973</name>
</gene>
<feature type="region of interest" description="Disordered" evidence="7">
    <location>
        <begin position="135"/>
        <end position="154"/>
    </location>
</feature>
<dbReference type="InterPro" id="IPR023549">
    <property type="entry name" value="Subtilisin_inhibitor"/>
</dbReference>
<dbReference type="GO" id="GO:0004867">
    <property type="term" value="F:serine-type endopeptidase inhibitor activity"/>
    <property type="evidence" value="ECO:0007669"/>
    <property type="project" value="UniProtKB-KW"/>
</dbReference>
<comment type="caution">
    <text evidence="10">The sequence shown here is derived from an EMBL/GenBank/DDBJ whole genome shotgun (WGS) entry which is preliminary data.</text>
</comment>
<evidence type="ECO:0000256" key="8">
    <source>
        <dbReference type="SAM" id="SignalP"/>
    </source>
</evidence>
<evidence type="ECO:0000256" key="7">
    <source>
        <dbReference type="SAM" id="MobiDB-lite"/>
    </source>
</evidence>
<proteinExistence type="inferred from homology"/>
<accession>A0A7X0HDC2</accession>
<evidence type="ECO:0000256" key="6">
    <source>
        <dbReference type="ARBA" id="ARBA00023157"/>
    </source>
</evidence>
<feature type="signal peptide" evidence="8">
    <location>
        <begin position="1"/>
        <end position="24"/>
    </location>
</feature>
<dbReference type="Gene3D" id="3.30.350.10">
    <property type="entry name" value="Subtilisin inhibitor-like"/>
    <property type="match status" value="1"/>
</dbReference>
<dbReference type="Pfam" id="PF00720">
    <property type="entry name" value="SSI"/>
    <property type="match status" value="1"/>
</dbReference>
<evidence type="ECO:0000313" key="11">
    <source>
        <dbReference type="Proteomes" id="UP000540423"/>
    </source>
</evidence>
<dbReference type="InterPro" id="IPR036819">
    <property type="entry name" value="Subtilisin_inhibitor-like_sf"/>
</dbReference>
<evidence type="ECO:0000256" key="2">
    <source>
        <dbReference type="ARBA" id="ARBA00010472"/>
    </source>
</evidence>
<keyword evidence="5" id="KW-0722">Serine protease inhibitor</keyword>
<dbReference type="Proteomes" id="UP000540423">
    <property type="component" value="Unassembled WGS sequence"/>
</dbReference>
<comment type="similarity">
    <text evidence="2">Belongs to the protease inhibitor I16 (SSI) family.</text>
</comment>
<evidence type="ECO:0000256" key="1">
    <source>
        <dbReference type="ARBA" id="ARBA00004613"/>
    </source>
</evidence>
<evidence type="ECO:0000259" key="9">
    <source>
        <dbReference type="Pfam" id="PF00720"/>
    </source>
</evidence>
<dbReference type="EMBL" id="JACHEM010000004">
    <property type="protein sequence ID" value="MBB6435516.1"/>
    <property type="molecule type" value="Genomic_DNA"/>
</dbReference>
<feature type="chain" id="PRO_5030853772" description="Subtilisin inhibitor domain-containing protein" evidence="8">
    <location>
        <begin position="25"/>
        <end position="154"/>
    </location>
</feature>
<protein>
    <recommendedName>
        <fullName evidence="9">Subtilisin inhibitor domain-containing protein</fullName>
    </recommendedName>
</protein>
<dbReference type="RefSeq" id="WP_185029126.1">
    <property type="nucleotide sequence ID" value="NZ_BNBN01000007.1"/>
</dbReference>
<keyword evidence="3" id="KW-0964">Secreted</keyword>
<keyword evidence="4" id="KW-0646">Protease inhibitor</keyword>
<dbReference type="GO" id="GO:0005576">
    <property type="term" value="C:extracellular region"/>
    <property type="evidence" value="ECO:0007669"/>
    <property type="project" value="UniProtKB-SubCell"/>
</dbReference>
<evidence type="ECO:0000313" key="10">
    <source>
        <dbReference type="EMBL" id="MBB6435516.1"/>
    </source>
</evidence>
<keyword evidence="8" id="KW-0732">Signal</keyword>
<keyword evidence="11" id="KW-1185">Reference proteome</keyword>
<dbReference type="PROSITE" id="PS00999">
    <property type="entry name" value="SSI"/>
    <property type="match status" value="1"/>
</dbReference>
<comment type="subcellular location">
    <subcellularLocation>
        <location evidence="1">Secreted</location>
    </subcellularLocation>
</comment>
<sequence length="154" mass="16034">MSRRFAAVALPLLAVLGTAAPAQAGPEPHTGDRLTLTVAGTGFPGTEGTYELTCHPTGGSHPEAQLACDHLDAVTVYGKDPFAPVAADALCTHQYGGPATARLTGTWAGRPVDAAYNRTNGCEISRWDAMVPLLPDTRGVPTKPKSPYRDAAQP</sequence>
<dbReference type="InterPro" id="IPR020054">
    <property type="entry name" value="Prot_inh_SSI_I16_CS"/>
</dbReference>
<name>A0A7X0HDC2_9ACTN</name>
<evidence type="ECO:0000256" key="4">
    <source>
        <dbReference type="ARBA" id="ARBA00022690"/>
    </source>
</evidence>
<organism evidence="10 11">
    <name type="scientific">Streptomyces candidus</name>
    <dbReference type="NCBI Taxonomy" id="67283"/>
    <lineage>
        <taxon>Bacteria</taxon>
        <taxon>Bacillati</taxon>
        <taxon>Actinomycetota</taxon>
        <taxon>Actinomycetes</taxon>
        <taxon>Kitasatosporales</taxon>
        <taxon>Streptomycetaceae</taxon>
        <taxon>Streptomyces</taxon>
    </lineage>
</organism>
<dbReference type="AlphaFoldDB" id="A0A7X0HDC2"/>
<evidence type="ECO:0000256" key="5">
    <source>
        <dbReference type="ARBA" id="ARBA00022900"/>
    </source>
</evidence>
<reference evidence="10 11" key="1">
    <citation type="submission" date="2020-08" db="EMBL/GenBank/DDBJ databases">
        <title>Genomic Encyclopedia of Type Strains, Phase IV (KMG-IV): sequencing the most valuable type-strain genomes for metagenomic binning, comparative biology and taxonomic classification.</title>
        <authorList>
            <person name="Goeker M."/>
        </authorList>
    </citation>
    <scope>NUCLEOTIDE SEQUENCE [LARGE SCALE GENOMIC DNA]</scope>
    <source>
        <strain evidence="10 11">DSM 40141</strain>
    </source>
</reference>
<dbReference type="SUPFAM" id="SSF55399">
    <property type="entry name" value="Subtilisin inhibitor"/>
    <property type="match status" value="1"/>
</dbReference>
<evidence type="ECO:0000256" key="3">
    <source>
        <dbReference type="ARBA" id="ARBA00022525"/>
    </source>
</evidence>